<sequence>MRRCDLIPSEGDMIHEKRLHILEMLWALFVTPKGAPLRRMTYMP</sequence>
<gene>
    <name evidence="1" type="primary">orf06727</name>
    <name evidence="1" type="ORF">Q903MT_gene6672</name>
</gene>
<organism evidence="1">
    <name type="scientific">Picea sitchensis</name>
    <name type="common">Sitka spruce</name>
    <name type="synonym">Pinus sitchensis</name>
    <dbReference type="NCBI Taxonomy" id="3332"/>
    <lineage>
        <taxon>Eukaryota</taxon>
        <taxon>Viridiplantae</taxon>
        <taxon>Streptophyta</taxon>
        <taxon>Embryophyta</taxon>
        <taxon>Tracheophyta</taxon>
        <taxon>Spermatophyta</taxon>
        <taxon>Pinopsida</taxon>
        <taxon>Pinidae</taxon>
        <taxon>Conifers I</taxon>
        <taxon>Pinales</taxon>
        <taxon>Pinaceae</taxon>
        <taxon>Picea</taxon>
    </lineage>
</organism>
<proteinExistence type="predicted"/>
<reference evidence="1" key="1">
    <citation type="submission" date="2019-03" db="EMBL/GenBank/DDBJ databases">
        <title>Largest Complete Mitochondrial Genome of a Gymnosperm, Sitka Spruce (Picea sitchensis), Indicates Complex Physical Structure.</title>
        <authorList>
            <person name="Jackman S.D."/>
            <person name="Coombe L."/>
            <person name="Warren R."/>
            <person name="Kirk H."/>
            <person name="Trinh E."/>
            <person name="McLeod T."/>
            <person name="Pleasance S."/>
            <person name="Pandoh P."/>
            <person name="Zhao Y."/>
            <person name="Coope R."/>
            <person name="Bousquet J."/>
            <person name="Bohlmann J.C."/>
            <person name="Jones S.J.M."/>
            <person name="Birol I."/>
        </authorList>
    </citation>
    <scope>NUCLEOTIDE SEQUENCE</scope>
    <source>
        <strain evidence="1">Q903</strain>
    </source>
</reference>
<name>A0A6B9XYZ1_PICSI</name>
<dbReference type="EMBL" id="MK697705">
    <property type="protein sequence ID" value="QHR92625.1"/>
    <property type="molecule type" value="Genomic_DNA"/>
</dbReference>
<accession>A0A6B9XYZ1</accession>
<keyword evidence="1" id="KW-0496">Mitochondrion</keyword>
<dbReference type="AlphaFoldDB" id="A0A6B9XYZ1"/>
<protein>
    <submittedName>
        <fullName evidence="1">Uncharacterized protein</fullName>
    </submittedName>
</protein>
<evidence type="ECO:0000313" key="1">
    <source>
        <dbReference type="EMBL" id="QHR92625.1"/>
    </source>
</evidence>
<geneLocation type="mitochondrion" evidence="1"/>